<gene>
    <name evidence="2" type="ORF">ENM66_05625</name>
</gene>
<dbReference type="AlphaFoldDB" id="A0A7J3Z7Q8"/>
<feature type="coiled-coil region" evidence="1">
    <location>
        <begin position="153"/>
        <end position="206"/>
    </location>
</feature>
<accession>A0A7J3Z7Q8</accession>
<proteinExistence type="predicted"/>
<organism evidence="2">
    <name type="scientific">Ignisphaera aggregans</name>
    <dbReference type="NCBI Taxonomy" id="334771"/>
    <lineage>
        <taxon>Archaea</taxon>
        <taxon>Thermoproteota</taxon>
        <taxon>Thermoprotei</taxon>
        <taxon>Desulfurococcales</taxon>
        <taxon>Desulfurococcaceae</taxon>
        <taxon>Ignisphaera</taxon>
    </lineage>
</organism>
<evidence type="ECO:0000256" key="1">
    <source>
        <dbReference type="SAM" id="Coils"/>
    </source>
</evidence>
<sequence length="254" mass="29790">MIIAEVISRVREFLKGLSPTEIKKLSREEFVEVLGIDPKQIPLKDRMEIARMLYNEFRHVISYKWLSEKLSMSLRDVQKAIKGEDVEGREVEALAKLSPDVVVKAIKLLREGRVRNPNDLVLELGVSLDEAEELYKRITRNEETVALPVIEAIERFEKLLKQYRKDLEKFEDIAEIIKKFQPETIKKQLDEVLEQHRKIVEEYKQKTWIEVDKLLDLVQAIRTYLTALGSEAKIVLELLKKVEDPKERVEKLEK</sequence>
<keyword evidence="1" id="KW-0175">Coiled coil</keyword>
<name>A0A7J3Z7Q8_9CREN</name>
<reference evidence="2" key="1">
    <citation type="journal article" date="2020" name="mSystems">
        <title>Genome- and Community-Level Interaction Insights into Carbon Utilization and Element Cycling Functions of Hydrothermarchaeota in Hydrothermal Sediment.</title>
        <authorList>
            <person name="Zhou Z."/>
            <person name="Liu Y."/>
            <person name="Xu W."/>
            <person name="Pan J."/>
            <person name="Luo Z.H."/>
            <person name="Li M."/>
        </authorList>
    </citation>
    <scope>NUCLEOTIDE SEQUENCE [LARGE SCALE GENOMIC DNA]</scope>
    <source>
        <strain evidence="2">SpSt-1105</strain>
    </source>
</reference>
<comment type="caution">
    <text evidence="2">The sequence shown here is derived from an EMBL/GenBank/DDBJ whole genome shotgun (WGS) entry which is preliminary data.</text>
</comment>
<protein>
    <submittedName>
        <fullName evidence="2">Uncharacterized protein</fullName>
    </submittedName>
</protein>
<dbReference type="EMBL" id="DRYQ01000085">
    <property type="protein sequence ID" value="HHQ50810.1"/>
    <property type="molecule type" value="Genomic_DNA"/>
</dbReference>
<evidence type="ECO:0000313" key="2">
    <source>
        <dbReference type="EMBL" id="HHQ50810.1"/>
    </source>
</evidence>